<dbReference type="RefSeq" id="WP_264790136.1">
    <property type="nucleotide sequence ID" value="NZ_AP026867.1"/>
</dbReference>
<dbReference type="AlphaFoldDB" id="A0A915YKL2"/>
<dbReference type="Proteomes" id="UP001060919">
    <property type="component" value="Chromosome"/>
</dbReference>
<feature type="signal peptide" evidence="1">
    <location>
        <begin position="1"/>
        <end position="19"/>
    </location>
</feature>
<dbReference type="EMBL" id="AP026867">
    <property type="protein sequence ID" value="BDS14939.1"/>
    <property type="molecule type" value="Genomic_DNA"/>
</dbReference>
<dbReference type="KEGG" id="aup:AsAng_0057210"/>
<proteinExistence type="predicted"/>
<evidence type="ECO:0000313" key="3">
    <source>
        <dbReference type="Proteomes" id="UP001060919"/>
    </source>
</evidence>
<evidence type="ECO:0000313" key="2">
    <source>
        <dbReference type="EMBL" id="BDS14939.1"/>
    </source>
</evidence>
<feature type="chain" id="PRO_5038046720" evidence="1">
    <location>
        <begin position="20"/>
        <end position="186"/>
    </location>
</feature>
<protein>
    <submittedName>
        <fullName evidence="2">Uncharacterized protein</fullName>
    </submittedName>
</protein>
<name>A0A915YKL2_9BACT</name>
<gene>
    <name evidence="2" type="ORF">AsAng_0057210</name>
</gene>
<evidence type="ECO:0000256" key="1">
    <source>
        <dbReference type="SAM" id="SignalP"/>
    </source>
</evidence>
<keyword evidence="1" id="KW-0732">Signal</keyword>
<accession>A0A915YKL2</accession>
<reference evidence="2" key="1">
    <citation type="submission" date="2022-09" db="EMBL/GenBank/DDBJ databases">
        <title>Aureispira anguillicida sp. nov., isolated from Leptocephalus of Japanese eel Anguilla japonica.</title>
        <authorList>
            <person name="Yuasa K."/>
            <person name="Mekata T."/>
            <person name="Ikunari K."/>
        </authorList>
    </citation>
    <scope>NUCLEOTIDE SEQUENCE</scope>
    <source>
        <strain evidence="2">EL160426</strain>
    </source>
</reference>
<keyword evidence="3" id="KW-1185">Reference proteome</keyword>
<organism evidence="2 3">
    <name type="scientific">Aureispira anguillae</name>
    <dbReference type="NCBI Taxonomy" id="2864201"/>
    <lineage>
        <taxon>Bacteria</taxon>
        <taxon>Pseudomonadati</taxon>
        <taxon>Bacteroidota</taxon>
        <taxon>Saprospiria</taxon>
        <taxon>Saprospirales</taxon>
        <taxon>Saprospiraceae</taxon>
        <taxon>Aureispira</taxon>
    </lineage>
</organism>
<sequence>MSTLVITLLLLSLPFSNPASPPAFSIAKIEQGELLDKAKAATLEVFFESWMDRNAKKATDGSWIILYKNDEFLYWGWTSFKILMSANPTVKEFFKTPMVDIQEKFPNYEEVHGNSIREKLEAVITKSVVQQAKVTVKLGFKAQLIGETIVIQTPCTIKARGEDAEKATYNIILNRDNLDLIKLEAI</sequence>